<keyword evidence="2 6" id="KW-0645">Protease</keyword>
<dbReference type="Proteomes" id="UP000242188">
    <property type="component" value="Unassembled WGS sequence"/>
</dbReference>
<dbReference type="EMBL" id="NEDP02001876">
    <property type="protein sequence ID" value="OWF52257.1"/>
    <property type="molecule type" value="Genomic_DNA"/>
</dbReference>
<evidence type="ECO:0000256" key="4">
    <source>
        <dbReference type="ARBA" id="ARBA00022807"/>
    </source>
</evidence>
<comment type="similarity">
    <text evidence="1">Belongs to the peptidase C48 family.</text>
</comment>
<dbReference type="GO" id="GO:0005634">
    <property type="term" value="C:nucleus"/>
    <property type="evidence" value="ECO:0007669"/>
    <property type="project" value="TreeGrafter"/>
</dbReference>
<dbReference type="Pfam" id="PF02902">
    <property type="entry name" value="Peptidase_C48"/>
    <property type="match status" value="1"/>
</dbReference>
<evidence type="ECO:0000256" key="3">
    <source>
        <dbReference type="ARBA" id="ARBA00022801"/>
    </source>
</evidence>
<proteinExistence type="inferred from homology"/>
<dbReference type="STRING" id="6573.A0A210QU50"/>
<dbReference type="InterPro" id="IPR038765">
    <property type="entry name" value="Papain-like_cys_pep_sf"/>
</dbReference>
<dbReference type="PROSITE" id="PS50600">
    <property type="entry name" value="ULP_PROTEASE"/>
    <property type="match status" value="1"/>
</dbReference>
<protein>
    <submittedName>
        <fullName evidence="6">Sentrin-specific protease 2</fullName>
    </submittedName>
</protein>
<dbReference type="GO" id="GO:0006508">
    <property type="term" value="P:proteolysis"/>
    <property type="evidence" value="ECO:0007669"/>
    <property type="project" value="UniProtKB-KW"/>
</dbReference>
<evidence type="ECO:0000313" key="6">
    <source>
        <dbReference type="EMBL" id="OWF52257.1"/>
    </source>
</evidence>
<dbReference type="OrthoDB" id="6159075at2759"/>
<name>A0A210QU50_MIZYE</name>
<reference evidence="6 7" key="1">
    <citation type="journal article" date="2017" name="Nat. Ecol. Evol.">
        <title>Scallop genome provides insights into evolution of bilaterian karyotype and development.</title>
        <authorList>
            <person name="Wang S."/>
            <person name="Zhang J."/>
            <person name="Jiao W."/>
            <person name="Li J."/>
            <person name="Xun X."/>
            <person name="Sun Y."/>
            <person name="Guo X."/>
            <person name="Huan P."/>
            <person name="Dong B."/>
            <person name="Zhang L."/>
            <person name="Hu X."/>
            <person name="Sun X."/>
            <person name="Wang J."/>
            <person name="Zhao C."/>
            <person name="Wang Y."/>
            <person name="Wang D."/>
            <person name="Huang X."/>
            <person name="Wang R."/>
            <person name="Lv J."/>
            <person name="Li Y."/>
            <person name="Zhang Z."/>
            <person name="Liu B."/>
            <person name="Lu W."/>
            <person name="Hui Y."/>
            <person name="Liang J."/>
            <person name="Zhou Z."/>
            <person name="Hou R."/>
            <person name="Li X."/>
            <person name="Liu Y."/>
            <person name="Li H."/>
            <person name="Ning X."/>
            <person name="Lin Y."/>
            <person name="Zhao L."/>
            <person name="Xing Q."/>
            <person name="Dou J."/>
            <person name="Li Y."/>
            <person name="Mao J."/>
            <person name="Guo H."/>
            <person name="Dou H."/>
            <person name="Li T."/>
            <person name="Mu C."/>
            <person name="Jiang W."/>
            <person name="Fu Q."/>
            <person name="Fu X."/>
            <person name="Miao Y."/>
            <person name="Liu J."/>
            <person name="Yu Q."/>
            <person name="Li R."/>
            <person name="Liao H."/>
            <person name="Li X."/>
            <person name="Kong Y."/>
            <person name="Jiang Z."/>
            <person name="Chourrout D."/>
            <person name="Li R."/>
            <person name="Bao Z."/>
        </authorList>
    </citation>
    <scope>NUCLEOTIDE SEQUENCE [LARGE SCALE GENOMIC DNA]</scope>
    <source>
        <strain evidence="6 7">PY_sf001</strain>
    </source>
</reference>
<dbReference type="PANTHER" id="PTHR12606">
    <property type="entry name" value="SENTRIN/SUMO-SPECIFIC PROTEASE"/>
    <property type="match status" value="1"/>
</dbReference>
<evidence type="ECO:0000256" key="2">
    <source>
        <dbReference type="ARBA" id="ARBA00022670"/>
    </source>
</evidence>
<dbReference type="AlphaFoldDB" id="A0A210QU50"/>
<sequence>MTADVDMELVNTLDAFMLASAILTISFHDNISIDDMLKTIQNVPTSALPADSPCKVLKTSTKMTIGNTTLERRDLCTLYPDKWLNDQVIHAYLGILKSDFNSVHHKGCYVLPCFLATKWEAGECNAWLYPKVPLETYQTVLLPVCHQHHWFLLVASMETATISVLDSLPYAGRTQRFSNHWRHFMSARGDKRTWQTGEVTSNKQTDGNSCGVFVLMNAEAIMEATTPLIMRQCHVGFFRKYALKKLLQSPSGAKKNIL</sequence>
<comment type="caution">
    <text evidence="6">The sequence shown here is derived from an EMBL/GenBank/DDBJ whole genome shotgun (WGS) entry which is preliminary data.</text>
</comment>
<accession>A0A210QU50</accession>
<dbReference type="GO" id="GO:0016926">
    <property type="term" value="P:protein desumoylation"/>
    <property type="evidence" value="ECO:0007669"/>
    <property type="project" value="TreeGrafter"/>
</dbReference>
<evidence type="ECO:0000256" key="1">
    <source>
        <dbReference type="ARBA" id="ARBA00005234"/>
    </source>
</evidence>
<keyword evidence="3" id="KW-0378">Hydrolase</keyword>
<dbReference type="InterPro" id="IPR003653">
    <property type="entry name" value="Peptidase_C48_C"/>
</dbReference>
<evidence type="ECO:0000259" key="5">
    <source>
        <dbReference type="PROSITE" id="PS50600"/>
    </source>
</evidence>
<gene>
    <name evidence="6" type="ORF">KP79_PYT00623</name>
</gene>
<dbReference type="GO" id="GO:0016929">
    <property type="term" value="F:deSUMOylase activity"/>
    <property type="evidence" value="ECO:0007669"/>
    <property type="project" value="TreeGrafter"/>
</dbReference>
<evidence type="ECO:0000313" key="7">
    <source>
        <dbReference type="Proteomes" id="UP000242188"/>
    </source>
</evidence>
<dbReference type="Gene3D" id="3.40.395.10">
    <property type="entry name" value="Adenoviral Proteinase, Chain A"/>
    <property type="match status" value="1"/>
</dbReference>
<keyword evidence="7" id="KW-1185">Reference proteome</keyword>
<dbReference type="PANTHER" id="PTHR12606:SF141">
    <property type="entry name" value="GH15225P-RELATED"/>
    <property type="match status" value="1"/>
</dbReference>
<keyword evidence="4" id="KW-0788">Thiol protease</keyword>
<organism evidence="6 7">
    <name type="scientific">Mizuhopecten yessoensis</name>
    <name type="common">Japanese scallop</name>
    <name type="synonym">Patinopecten yessoensis</name>
    <dbReference type="NCBI Taxonomy" id="6573"/>
    <lineage>
        <taxon>Eukaryota</taxon>
        <taxon>Metazoa</taxon>
        <taxon>Spiralia</taxon>
        <taxon>Lophotrochozoa</taxon>
        <taxon>Mollusca</taxon>
        <taxon>Bivalvia</taxon>
        <taxon>Autobranchia</taxon>
        <taxon>Pteriomorphia</taxon>
        <taxon>Pectinida</taxon>
        <taxon>Pectinoidea</taxon>
        <taxon>Pectinidae</taxon>
        <taxon>Mizuhopecten</taxon>
    </lineage>
</organism>
<dbReference type="SUPFAM" id="SSF54001">
    <property type="entry name" value="Cysteine proteinases"/>
    <property type="match status" value="1"/>
</dbReference>
<feature type="domain" description="Ubiquitin-like protease family profile" evidence="5">
    <location>
        <begin position="68"/>
        <end position="221"/>
    </location>
</feature>